<accession>A0ACC2HUX6</accession>
<sequence>MDTPEAAQGGLRLQQGIEYAEREKARRTVVCNFIGQPGPEPGMFYGRQGYVPPRTMATMTAVAEDEEGTTVLLELHHQQSSSAIDVEDTLCPNTILIVKEPFFKATGDGAYGISVDHVSDIVWLNPTDPRIPPRWRDEDCEAEASSVLRGRGNMATNNSQWATAERLYSQAVQAAKTPDEKELALLNRSLANLRLQRPEKALEDAMNASKGGRLVEKGLFREARALYELAKFTESVERWRRLVRAYPLNTDARAELRRSLERVKEEYTGRYNFVSMYEQARANPPMIDCATYKGPVAVRRVHGQDKGLFTTKAVKAGELLICEKAFAYNQNQCK</sequence>
<evidence type="ECO:0000313" key="1">
    <source>
        <dbReference type="EMBL" id="KAJ8106589.1"/>
    </source>
</evidence>
<protein>
    <submittedName>
        <fullName evidence="1">Uncharacterized protein</fullName>
    </submittedName>
</protein>
<proteinExistence type="predicted"/>
<gene>
    <name evidence="1" type="ORF">ONZ43_g7016</name>
</gene>
<comment type="caution">
    <text evidence="1">The sequence shown here is derived from an EMBL/GenBank/DDBJ whole genome shotgun (WGS) entry which is preliminary data.</text>
</comment>
<keyword evidence="2" id="KW-1185">Reference proteome</keyword>
<dbReference type="Proteomes" id="UP001153334">
    <property type="component" value="Unassembled WGS sequence"/>
</dbReference>
<reference evidence="1" key="1">
    <citation type="submission" date="2022-11" db="EMBL/GenBank/DDBJ databases">
        <title>Genome Sequence of Nemania bipapillata.</title>
        <authorList>
            <person name="Buettner E."/>
        </authorList>
    </citation>
    <scope>NUCLEOTIDE SEQUENCE</scope>
    <source>
        <strain evidence="1">CP14</strain>
    </source>
</reference>
<dbReference type="EMBL" id="JAPESX010002786">
    <property type="protein sequence ID" value="KAJ8106589.1"/>
    <property type="molecule type" value="Genomic_DNA"/>
</dbReference>
<organism evidence="1 2">
    <name type="scientific">Nemania bipapillata</name>
    <dbReference type="NCBI Taxonomy" id="110536"/>
    <lineage>
        <taxon>Eukaryota</taxon>
        <taxon>Fungi</taxon>
        <taxon>Dikarya</taxon>
        <taxon>Ascomycota</taxon>
        <taxon>Pezizomycotina</taxon>
        <taxon>Sordariomycetes</taxon>
        <taxon>Xylariomycetidae</taxon>
        <taxon>Xylariales</taxon>
        <taxon>Xylariaceae</taxon>
        <taxon>Nemania</taxon>
    </lineage>
</organism>
<name>A0ACC2HUX6_9PEZI</name>
<evidence type="ECO:0000313" key="2">
    <source>
        <dbReference type="Proteomes" id="UP001153334"/>
    </source>
</evidence>